<proteinExistence type="predicted"/>
<evidence type="ECO:0000313" key="1">
    <source>
        <dbReference type="EMBL" id="RPA74572.1"/>
    </source>
</evidence>
<dbReference type="EMBL" id="ML119786">
    <property type="protein sequence ID" value="RPA74572.1"/>
    <property type="molecule type" value="Genomic_DNA"/>
</dbReference>
<keyword evidence="2" id="KW-1185">Reference proteome</keyword>
<protein>
    <submittedName>
        <fullName evidence="1">Uncharacterized protein</fullName>
    </submittedName>
</protein>
<organism evidence="1 2">
    <name type="scientific">Ascobolus immersus RN42</name>
    <dbReference type="NCBI Taxonomy" id="1160509"/>
    <lineage>
        <taxon>Eukaryota</taxon>
        <taxon>Fungi</taxon>
        <taxon>Dikarya</taxon>
        <taxon>Ascomycota</taxon>
        <taxon>Pezizomycotina</taxon>
        <taxon>Pezizomycetes</taxon>
        <taxon>Pezizales</taxon>
        <taxon>Ascobolaceae</taxon>
        <taxon>Ascobolus</taxon>
    </lineage>
</organism>
<dbReference type="AlphaFoldDB" id="A0A3N4HL66"/>
<sequence length="250" mass="29794">MIAINASFYHPRDEYIFLLRVLACERSTLQRKWEAGLLRDRLLRLVIVVLAKLIHDIGELLPTEEPVVLDLRTCTDTRFREELPRITTLMRIINRARIRVEFLAALRVERVEILLERYLNQEVVVENVIEGLEMSQRRWEDAVSEGEWFQRCVLEANHYNAKYHHYAYEGWLNWDKLECRWRHMRDALSESPDPVGNPELLGDRVIFQMIHKHDETCEECDRREGMGQYKFNLRSTIEGPAGWYIPLIHH</sequence>
<gene>
    <name evidence="1" type="ORF">BJ508DRAFT_312731</name>
</gene>
<evidence type="ECO:0000313" key="2">
    <source>
        <dbReference type="Proteomes" id="UP000275078"/>
    </source>
</evidence>
<dbReference type="Proteomes" id="UP000275078">
    <property type="component" value="Unassembled WGS sequence"/>
</dbReference>
<name>A0A3N4HL66_ASCIM</name>
<reference evidence="1 2" key="1">
    <citation type="journal article" date="2018" name="Nat. Ecol. Evol.">
        <title>Pezizomycetes genomes reveal the molecular basis of ectomycorrhizal truffle lifestyle.</title>
        <authorList>
            <person name="Murat C."/>
            <person name="Payen T."/>
            <person name="Noel B."/>
            <person name="Kuo A."/>
            <person name="Morin E."/>
            <person name="Chen J."/>
            <person name="Kohler A."/>
            <person name="Krizsan K."/>
            <person name="Balestrini R."/>
            <person name="Da Silva C."/>
            <person name="Montanini B."/>
            <person name="Hainaut M."/>
            <person name="Levati E."/>
            <person name="Barry K.W."/>
            <person name="Belfiori B."/>
            <person name="Cichocki N."/>
            <person name="Clum A."/>
            <person name="Dockter R.B."/>
            <person name="Fauchery L."/>
            <person name="Guy J."/>
            <person name="Iotti M."/>
            <person name="Le Tacon F."/>
            <person name="Lindquist E.A."/>
            <person name="Lipzen A."/>
            <person name="Malagnac F."/>
            <person name="Mello A."/>
            <person name="Molinier V."/>
            <person name="Miyauchi S."/>
            <person name="Poulain J."/>
            <person name="Riccioni C."/>
            <person name="Rubini A."/>
            <person name="Sitrit Y."/>
            <person name="Splivallo R."/>
            <person name="Traeger S."/>
            <person name="Wang M."/>
            <person name="Zifcakova L."/>
            <person name="Wipf D."/>
            <person name="Zambonelli A."/>
            <person name="Paolocci F."/>
            <person name="Nowrousian M."/>
            <person name="Ottonello S."/>
            <person name="Baldrian P."/>
            <person name="Spatafora J.W."/>
            <person name="Henrissat B."/>
            <person name="Nagy L.G."/>
            <person name="Aury J.M."/>
            <person name="Wincker P."/>
            <person name="Grigoriev I.V."/>
            <person name="Bonfante P."/>
            <person name="Martin F.M."/>
        </authorList>
    </citation>
    <scope>NUCLEOTIDE SEQUENCE [LARGE SCALE GENOMIC DNA]</scope>
    <source>
        <strain evidence="1 2">RN42</strain>
    </source>
</reference>
<accession>A0A3N4HL66</accession>